<dbReference type="GeneID" id="30073908"/>
<name>W7MN53_GIBM7</name>
<dbReference type="EMBL" id="DS022258">
    <property type="protein sequence ID" value="EWG52868.1"/>
    <property type="molecule type" value="Genomic_DNA"/>
</dbReference>
<evidence type="ECO:0000313" key="2">
    <source>
        <dbReference type="Proteomes" id="UP000009096"/>
    </source>
</evidence>
<dbReference type="RefSeq" id="XP_018759059.1">
    <property type="nucleotide sequence ID" value="XM_018906272.1"/>
</dbReference>
<dbReference type="VEuPathDB" id="FungiDB:FVEG_17032"/>
<proteinExistence type="predicted"/>
<organism evidence="1 2">
    <name type="scientific">Gibberella moniliformis (strain M3125 / FGSC 7600)</name>
    <name type="common">Maize ear and stalk rot fungus</name>
    <name type="synonym">Fusarium verticillioides</name>
    <dbReference type="NCBI Taxonomy" id="334819"/>
    <lineage>
        <taxon>Eukaryota</taxon>
        <taxon>Fungi</taxon>
        <taxon>Dikarya</taxon>
        <taxon>Ascomycota</taxon>
        <taxon>Pezizomycotina</taxon>
        <taxon>Sordariomycetes</taxon>
        <taxon>Hypocreomycetidae</taxon>
        <taxon>Hypocreales</taxon>
        <taxon>Nectriaceae</taxon>
        <taxon>Fusarium</taxon>
        <taxon>Fusarium fujikuroi species complex</taxon>
    </lineage>
</organism>
<dbReference type="KEGG" id="fvr:FVEG_17032"/>
<dbReference type="EMBL" id="CM000584">
    <property type="protein sequence ID" value="EWG52868.1"/>
    <property type="molecule type" value="Genomic_DNA"/>
</dbReference>
<protein>
    <submittedName>
        <fullName evidence="1">Uncharacterized protein</fullName>
    </submittedName>
</protein>
<reference evidence="1 2" key="1">
    <citation type="journal article" date="2010" name="Nature">
        <title>Comparative genomics reveals mobile pathogenicity chromosomes in Fusarium.</title>
        <authorList>
            <person name="Ma L.J."/>
            <person name="van der Does H.C."/>
            <person name="Borkovich K.A."/>
            <person name="Coleman J.J."/>
            <person name="Daboussi M.J."/>
            <person name="Di Pietro A."/>
            <person name="Dufresne M."/>
            <person name="Freitag M."/>
            <person name="Grabherr M."/>
            <person name="Henrissat B."/>
            <person name="Houterman P.M."/>
            <person name="Kang S."/>
            <person name="Shim W.B."/>
            <person name="Woloshuk C."/>
            <person name="Xie X."/>
            <person name="Xu J.R."/>
            <person name="Antoniw J."/>
            <person name="Baker S.E."/>
            <person name="Bluhm B.H."/>
            <person name="Breakspear A."/>
            <person name="Brown D.W."/>
            <person name="Butchko R.A."/>
            <person name="Chapman S."/>
            <person name="Coulson R."/>
            <person name="Coutinho P.M."/>
            <person name="Danchin E.G."/>
            <person name="Diener A."/>
            <person name="Gale L.R."/>
            <person name="Gardiner D.M."/>
            <person name="Goff S."/>
            <person name="Hammond-Kosack K.E."/>
            <person name="Hilburn K."/>
            <person name="Hua-Van A."/>
            <person name="Jonkers W."/>
            <person name="Kazan K."/>
            <person name="Kodira C.D."/>
            <person name="Koehrsen M."/>
            <person name="Kumar L."/>
            <person name="Lee Y.H."/>
            <person name="Li L."/>
            <person name="Manners J.M."/>
            <person name="Miranda-Saavedra D."/>
            <person name="Mukherjee M."/>
            <person name="Park G."/>
            <person name="Park J."/>
            <person name="Park S.Y."/>
            <person name="Proctor R.H."/>
            <person name="Regev A."/>
            <person name="Ruiz-Roldan M.C."/>
            <person name="Sain D."/>
            <person name="Sakthikumar S."/>
            <person name="Sykes S."/>
            <person name="Schwartz D.C."/>
            <person name="Turgeon B.G."/>
            <person name="Wapinski I."/>
            <person name="Yoder O."/>
            <person name="Young S."/>
            <person name="Zeng Q."/>
            <person name="Zhou S."/>
            <person name="Galagan J."/>
            <person name="Cuomo C.A."/>
            <person name="Kistler H.C."/>
            <person name="Rep M."/>
        </authorList>
    </citation>
    <scope>NUCLEOTIDE SEQUENCE [LARGE SCALE GENOMIC DNA]</scope>
    <source>
        <strain evidence="2">M3125 / FGSC 7600</strain>
    </source>
</reference>
<gene>
    <name evidence="1" type="ORF">FVEG_17032</name>
</gene>
<sequence>MCYNLKDSRPRNGTLGLWEKQHHRPTCVLLPHKAQNRAGWVSSRNSSGEAAMLLSETSVLMYQDYDERFLARDEIGKTFLSLTEYAFFERYISFNKWHDTK</sequence>
<dbReference type="AlphaFoldDB" id="W7MN53"/>
<dbReference type="Proteomes" id="UP000009096">
    <property type="component" value="Chromosome 7"/>
</dbReference>
<evidence type="ECO:0000313" key="1">
    <source>
        <dbReference type="EMBL" id="EWG52868.1"/>
    </source>
</evidence>
<accession>W7MN53</accession>
<keyword evidence="2" id="KW-1185">Reference proteome</keyword>